<dbReference type="Pfam" id="PF19583">
    <property type="entry name" value="ODP"/>
    <property type="match status" value="1"/>
</dbReference>
<evidence type="ECO:0000313" key="4">
    <source>
        <dbReference type="Proteomes" id="UP000029525"/>
    </source>
</evidence>
<dbReference type="SMART" id="SM00849">
    <property type="entry name" value="Lactamase_B"/>
    <property type="match status" value="1"/>
</dbReference>
<evidence type="ECO:0000256" key="1">
    <source>
        <dbReference type="ARBA" id="ARBA00007121"/>
    </source>
</evidence>
<dbReference type="PROSITE" id="PS50902">
    <property type="entry name" value="FLAVODOXIN_LIKE"/>
    <property type="match status" value="1"/>
</dbReference>
<dbReference type="GO" id="GO:0010181">
    <property type="term" value="F:FMN binding"/>
    <property type="evidence" value="ECO:0007669"/>
    <property type="project" value="InterPro"/>
</dbReference>
<comment type="caution">
    <text evidence="3">The sequence shown here is derived from an EMBL/GenBank/DDBJ whole genome shotgun (WGS) entry which is preliminary data.</text>
</comment>
<dbReference type="PANTHER" id="PTHR43717">
    <property type="entry name" value="ANAEROBIC NITRIC OXIDE REDUCTASE FLAVORUBREDOXIN"/>
    <property type="match status" value="1"/>
</dbReference>
<dbReference type="InterPro" id="IPR036866">
    <property type="entry name" value="RibonucZ/Hydroxyglut_hydro"/>
</dbReference>
<dbReference type="OrthoDB" id="9807946at2"/>
<dbReference type="CDD" id="cd07709">
    <property type="entry name" value="flavodiiron_proteins_MBL-fold"/>
    <property type="match status" value="1"/>
</dbReference>
<organism evidence="3 4">
    <name type="scientific">Prevotella bivia DNF00320</name>
    <dbReference type="NCBI Taxonomy" id="1401068"/>
    <lineage>
        <taxon>Bacteria</taxon>
        <taxon>Pseudomonadati</taxon>
        <taxon>Bacteroidota</taxon>
        <taxon>Bacteroidia</taxon>
        <taxon>Bacteroidales</taxon>
        <taxon>Prevotellaceae</taxon>
        <taxon>Prevotella</taxon>
    </lineage>
</organism>
<dbReference type="InterPro" id="IPR001279">
    <property type="entry name" value="Metallo-B-lactamas"/>
</dbReference>
<dbReference type="AlphaFoldDB" id="A0A096AH57"/>
<dbReference type="GO" id="GO:0016491">
    <property type="term" value="F:oxidoreductase activity"/>
    <property type="evidence" value="ECO:0007669"/>
    <property type="project" value="InterPro"/>
</dbReference>
<dbReference type="SUPFAM" id="SSF56281">
    <property type="entry name" value="Metallo-hydrolase/oxidoreductase"/>
    <property type="match status" value="1"/>
</dbReference>
<comment type="similarity">
    <text evidence="1">In the N-terminal section; belongs to the zinc metallo-hydrolase group 3 family.</text>
</comment>
<dbReference type="InterPro" id="IPR045761">
    <property type="entry name" value="ODP_dom"/>
</dbReference>
<dbReference type="PANTHER" id="PTHR43717:SF1">
    <property type="entry name" value="ANAEROBIC NITRIC OXIDE REDUCTASE FLAVORUBREDOXIN"/>
    <property type="match status" value="1"/>
</dbReference>
<accession>A0A096AH57</accession>
<gene>
    <name evidence="3" type="ORF">HMPREF0647_00210</name>
</gene>
<sequence>MKKIADKVYYVGVNDRHKTLFEGVWPLPYGVSYNSYLIVDKEKVCLIDTVEADFFMQFLENLHEVLGDRPIDYVVINHMEPDHSSSLKLLKKYYPNVQLVGNKKTFGMLAGFYGIEDDTYEVKDGDTIELGNYTLKFYLTPMVHWPETMVTSCVGTKSFLFTGDAFGAFGALNGAIVDDDMDTEMWWEEMTRYYSNIVGKYGMQVQNALKKLLGVPIEYICSTHGPIWHKEVDRVVKTYDRLSKYETEKGLVICYGSMYGNTEQMAELIAEGAAKAGLKTIKVHNVSQIHHSYIIKDIFKYRGLIMGAPTYNAGIFHDMESLMSEVENRDIKHHYFGYFGSFGWAQKSVSILEAWAQKNKHYEVVGEGITMKLGLNPEVREQCLKLGEAMAKRLLAD</sequence>
<dbReference type="RefSeq" id="WP_036865677.1">
    <property type="nucleotide sequence ID" value="NZ_JRNQ01000002.1"/>
</dbReference>
<feature type="domain" description="Flavodoxin-like" evidence="2">
    <location>
        <begin position="251"/>
        <end position="391"/>
    </location>
</feature>
<name>A0A096AH57_9BACT</name>
<evidence type="ECO:0000259" key="2">
    <source>
        <dbReference type="PROSITE" id="PS50902"/>
    </source>
</evidence>
<reference evidence="3 4" key="1">
    <citation type="submission" date="2014-07" db="EMBL/GenBank/DDBJ databases">
        <authorList>
            <person name="McCorrison J."/>
            <person name="Sanka R."/>
            <person name="Torralba M."/>
            <person name="Gillis M."/>
            <person name="Haft D.H."/>
            <person name="Methe B."/>
            <person name="Sutton G."/>
            <person name="Nelson K.E."/>
        </authorList>
    </citation>
    <scope>NUCLEOTIDE SEQUENCE [LARGE SCALE GENOMIC DNA]</scope>
    <source>
        <strain evidence="3 4">DNF00320</strain>
    </source>
</reference>
<dbReference type="PIRSF" id="PIRSF005243">
    <property type="entry name" value="ROO"/>
    <property type="match status" value="1"/>
</dbReference>
<dbReference type="Gene3D" id="3.60.15.10">
    <property type="entry name" value="Ribonuclease Z/Hydroxyacylglutathione hydrolase-like"/>
    <property type="match status" value="1"/>
</dbReference>
<evidence type="ECO:0000313" key="3">
    <source>
        <dbReference type="EMBL" id="KGF45861.1"/>
    </source>
</evidence>
<dbReference type="InterPro" id="IPR029039">
    <property type="entry name" value="Flavoprotein-like_sf"/>
</dbReference>
<dbReference type="GO" id="GO:0046872">
    <property type="term" value="F:metal ion binding"/>
    <property type="evidence" value="ECO:0007669"/>
    <property type="project" value="InterPro"/>
</dbReference>
<dbReference type="Pfam" id="PF00258">
    <property type="entry name" value="Flavodoxin_1"/>
    <property type="match status" value="1"/>
</dbReference>
<dbReference type="InterPro" id="IPR008254">
    <property type="entry name" value="Flavodoxin/NO_synth"/>
</dbReference>
<dbReference type="Gene3D" id="3.40.50.360">
    <property type="match status" value="1"/>
</dbReference>
<dbReference type="EMBL" id="JRNQ01000002">
    <property type="protein sequence ID" value="KGF45861.1"/>
    <property type="molecule type" value="Genomic_DNA"/>
</dbReference>
<proteinExistence type="inferred from homology"/>
<dbReference type="GO" id="GO:0009055">
    <property type="term" value="F:electron transfer activity"/>
    <property type="evidence" value="ECO:0007669"/>
    <property type="project" value="InterPro"/>
</dbReference>
<dbReference type="InterPro" id="IPR016440">
    <property type="entry name" value="Rubredoxin-O_OxRdtase"/>
</dbReference>
<protein>
    <submittedName>
        <fullName evidence="3">Flavodoxin</fullName>
    </submittedName>
</protein>
<dbReference type="Proteomes" id="UP000029525">
    <property type="component" value="Unassembled WGS sequence"/>
</dbReference>
<dbReference type="SUPFAM" id="SSF52218">
    <property type="entry name" value="Flavoproteins"/>
    <property type="match status" value="1"/>
</dbReference>